<feature type="non-terminal residue" evidence="2">
    <location>
        <position position="169"/>
    </location>
</feature>
<dbReference type="EMBL" id="JAPFRF010000006">
    <property type="protein sequence ID" value="KAJ7329127.1"/>
    <property type="molecule type" value="Genomic_DNA"/>
</dbReference>
<dbReference type="Proteomes" id="UP001142489">
    <property type="component" value="Unassembled WGS sequence"/>
</dbReference>
<accession>A0A9Q0XWA2</accession>
<evidence type="ECO:0000259" key="1">
    <source>
        <dbReference type="Pfam" id="PF26215"/>
    </source>
</evidence>
<evidence type="ECO:0000313" key="3">
    <source>
        <dbReference type="Proteomes" id="UP001142489"/>
    </source>
</evidence>
<organism evidence="2 3">
    <name type="scientific">Phrynocephalus forsythii</name>
    <dbReference type="NCBI Taxonomy" id="171643"/>
    <lineage>
        <taxon>Eukaryota</taxon>
        <taxon>Metazoa</taxon>
        <taxon>Chordata</taxon>
        <taxon>Craniata</taxon>
        <taxon>Vertebrata</taxon>
        <taxon>Euteleostomi</taxon>
        <taxon>Lepidosauria</taxon>
        <taxon>Squamata</taxon>
        <taxon>Bifurcata</taxon>
        <taxon>Unidentata</taxon>
        <taxon>Episquamata</taxon>
        <taxon>Toxicofera</taxon>
        <taxon>Iguania</taxon>
        <taxon>Acrodonta</taxon>
        <taxon>Agamidae</taxon>
        <taxon>Agaminae</taxon>
        <taxon>Phrynocephalus</taxon>
    </lineage>
</organism>
<dbReference type="Pfam" id="PF26215">
    <property type="entry name" value="HTH_animal"/>
    <property type="match status" value="1"/>
</dbReference>
<gene>
    <name evidence="2" type="ORF">JRQ81_015301</name>
</gene>
<proteinExistence type="predicted"/>
<protein>
    <recommendedName>
        <fullName evidence="1">Helix-turn-helix domain-containing protein</fullName>
    </recommendedName>
</protein>
<feature type="domain" description="Helix-turn-helix" evidence="1">
    <location>
        <begin position="103"/>
        <end position="158"/>
    </location>
</feature>
<dbReference type="OrthoDB" id="9909086at2759"/>
<sequence length="169" mass="19870">MVVPWVPQCHRLLQTYTWKEKKALNTFPGTTPSQFRYVDDTWVKIKTQEVQTFTDHINEVDSNIRFTREDTQDWLAFLDFAVIIRPDRGLGVEVYRKPTHTDQYLLFDSHHPLQHKLGVIRTLSHRAESIPTSTEAKKKEDRHLKTALKACGYPNWSFNKAVGHPRRTR</sequence>
<keyword evidence="3" id="KW-1185">Reference proteome</keyword>
<evidence type="ECO:0000313" key="2">
    <source>
        <dbReference type="EMBL" id="KAJ7329127.1"/>
    </source>
</evidence>
<dbReference type="PANTHER" id="PTHR21301:SF11">
    <property type="entry name" value="GIY-YIG DOMAIN-CONTAINING PROTEIN"/>
    <property type="match status" value="1"/>
</dbReference>
<name>A0A9Q0XWA2_9SAUR</name>
<comment type="caution">
    <text evidence="2">The sequence shown here is derived from an EMBL/GenBank/DDBJ whole genome shotgun (WGS) entry which is preliminary data.</text>
</comment>
<reference evidence="2" key="1">
    <citation type="journal article" date="2023" name="DNA Res.">
        <title>Chromosome-level genome assembly of Phrynocephalus forsythii using third-generation DNA sequencing and Hi-C analysis.</title>
        <authorList>
            <person name="Qi Y."/>
            <person name="Zhao W."/>
            <person name="Zhao Y."/>
            <person name="Niu C."/>
            <person name="Cao S."/>
            <person name="Zhang Y."/>
        </authorList>
    </citation>
    <scope>NUCLEOTIDE SEQUENCE</scope>
    <source>
        <tissue evidence="2">Muscle</tissue>
    </source>
</reference>
<dbReference type="PANTHER" id="PTHR21301">
    <property type="entry name" value="REVERSE TRANSCRIPTASE"/>
    <property type="match status" value="1"/>
</dbReference>
<dbReference type="AlphaFoldDB" id="A0A9Q0XWA2"/>
<dbReference type="InterPro" id="IPR058912">
    <property type="entry name" value="HTH_animal"/>
</dbReference>